<dbReference type="Proteomes" id="UP001055072">
    <property type="component" value="Unassembled WGS sequence"/>
</dbReference>
<accession>A0ACB8TR44</accession>
<evidence type="ECO:0000313" key="1">
    <source>
        <dbReference type="EMBL" id="KAI0084517.1"/>
    </source>
</evidence>
<dbReference type="EMBL" id="MU274941">
    <property type="protein sequence ID" value="KAI0084517.1"/>
    <property type="molecule type" value="Genomic_DNA"/>
</dbReference>
<organism evidence="1 2">
    <name type="scientific">Irpex rosettiformis</name>
    <dbReference type="NCBI Taxonomy" id="378272"/>
    <lineage>
        <taxon>Eukaryota</taxon>
        <taxon>Fungi</taxon>
        <taxon>Dikarya</taxon>
        <taxon>Basidiomycota</taxon>
        <taxon>Agaricomycotina</taxon>
        <taxon>Agaricomycetes</taxon>
        <taxon>Polyporales</taxon>
        <taxon>Irpicaceae</taxon>
        <taxon>Irpex</taxon>
    </lineage>
</organism>
<protein>
    <submittedName>
        <fullName evidence="1">Ribonuclease H-like domain-containing protein</fullName>
    </submittedName>
</protein>
<sequence>MSQPPRGRGGGRGGGRGRGGPRQDFETQSSSSAGSGGGFRGGGGGFRGGPPGGRGGGGPRGGIGGGRGGPPTIFAAGTAAVPSPHLSELDALVNSFRTLQVTPESPLRPGFGTAGRAINLRANFFALRLPKKMLLYDYEVKVAPDVRGPRKARIFELLEGSPECSPYVSFIAHDSSQRIVSTRQLPQPLAINITYTDPGQTQPSPKASVFNVKITFVRPLDFNEIMPHLNGQQKQFDTGPFVSAMNLLLQKQMAAGIAQSTAVRVGQNKYFSLSQPSFPLSLGLEARRGYFMSVRPMYKQLMVNVNACMAAFYSPGNMADAMLAFIRTQGAMPSQFVQRLKIETSHLGYSRRRPIRRIMGTNARQQKFPCEELGGSVTVEQYFQRKYNIRLRYADQLPVIDVGTKEKPNYLPPEICTIFPGQPYRGELPPDATRSMIDVACNPPADNANYIVNEGLAFLGLKTNTAALDKFDVTVSPDMAVVPARILPPPQITYAAGRANVNNASWNILDVKFHKGGNMTNWAVLLVQDGRRGEFSGATDPALKTFLQTFMNKCRTSGLAVASALPTIMVTPLLPRSDRDPGRKQALEMIRRTFVEKLQQDRKPSFVLVLLSGEDKFIYPGMKRMCDMQLGLQTVFMLLMPKKAGVQDSRKLDQYFSNVCLKVNAKLGGVNHLLRDDNTMRWLKAKKTMLVGVDVTHPSPTSLKGTPSIVAVVASVDDEFAQYPASLGLQRNRNINRDSEEMIQELANMITERLLAYEKKMKRLPERVIVFRDGVSEGQYDLVLEKELPRILDAFKKFATKERGGKYRPDVSIIVCGKRHHARFPATAQDHMSKNGNTVPGTVVDKGVTAIYNHDFYLQAHDGLKGTVRPTHYWVVYDEIKIPADTIQGITHNLSYLYARATKGVSLVPPAYYADIACERARLYLNQLMDTGDNRSVTSRTSDEAERQRVYDQALQQWGNGVHQDLKESMFYI</sequence>
<comment type="caution">
    <text evidence="1">The sequence shown here is derived from an EMBL/GenBank/DDBJ whole genome shotgun (WGS) entry which is preliminary data.</text>
</comment>
<name>A0ACB8TR44_9APHY</name>
<reference evidence="1" key="1">
    <citation type="journal article" date="2021" name="Environ. Microbiol.">
        <title>Gene family expansions and transcriptome signatures uncover fungal adaptations to wood decay.</title>
        <authorList>
            <person name="Hage H."/>
            <person name="Miyauchi S."/>
            <person name="Viragh M."/>
            <person name="Drula E."/>
            <person name="Min B."/>
            <person name="Chaduli D."/>
            <person name="Navarro D."/>
            <person name="Favel A."/>
            <person name="Norest M."/>
            <person name="Lesage-Meessen L."/>
            <person name="Balint B."/>
            <person name="Merenyi Z."/>
            <person name="de Eugenio L."/>
            <person name="Morin E."/>
            <person name="Martinez A.T."/>
            <person name="Baldrian P."/>
            <person name="Stursova M."/>
            <person name="Martinez M.J."/>
            <person name="Novotny C."/>
            <person name="Magnuson J.K."/>
            <person name="Spatafora J.W."/>
            <person name="Maurice S."/>
            <person name="Pangilinan J."/>
            <person name="Andreopoulos W."/>
            <person name="LaButti K."/>
            <person name="Hundley H."/>
            <person name="Na H."/>
            <person name="Kuo A."/>
            <person name="Barry K."/>
            <person name="Lipzen A."/>
            <person name="Henrissat B."/>
            <person name="Riley R."/>
            <person name="Ahrendt S."/>
            <person name="Nagy L.G."/>
            <person name="Grigoriev I.V."/>
            <person name="Martin F."/>
            <person name="Rosso M.N."/>
        </authorList>
    </citation>
    <scope>NUCLEOTIDE SEQUENCE</scope>
    <source>
        <strain evidence="1">CBS 384.51</strain>
    </source>
</reference>
<evidence type="ECO:0000313" key="2">
    <source>
        <dbReference type="Proteomes" id="UP001055072"/>
    </source>
</evidence>
<gene>
    <name evidence="1" type="ORF">BDY19DRAFT_970636</name>
</gene>
<proteinExistence type="predicted"/>
<keyword evidence="2" id="KW-1185">Reference proteome</keyword>